<organism evidence="6 7">
    <name type="scientific">Kocuria coralli</name>
    <dbReference type="NCBI Taxonomy" id="1461025"/>
    <lineage>
        <taxon>Bacteria</taxon>
        <taxon>Bacillati</taxon>
        <taxon>Actinomycetota</taxon>
        <taxon>Actinomycetes</taxon>
        <taxon>Micrococcales</taxon>
        <taxon>Micrococcaceae</taxon>
        <taxon>Kocuria</taxon>
    </lineage>
</organism>
<dbReference type="GO" id="GO:0006633">
    <property type="term" value="P:fatty acid biosynthetic process"/>
    <property type="evidence" value="ECO:0007669"/>
    <property type="project" value="TreeGrafter"/>
</dbReference>
<dbReference type="InterPro" id="IPR050858">
    <property type="entry name" value="Mal-CoA-ACP_Trans/PKS_FabD"/>
</dbReference>
<dbReference type="InterPro" id="IPR014043">
    <property type="entry name" value="Acyl_transferase_dom"/>
</dbReference>
<keyword evidence="3" id="KW-0012">Acyltransferase</keyword>
<keyword evidence="7" id="KW-1185">Reference proteome</keyword>
<dbReference type="RefSeq" id="WP_158034803.1">
    <property type="nucleotide sequence ID" value="NZ_ML708627.1"/>
</dbReference>
<dbReference type="GO" id="GO:0004314">
    <property type="term" value="F:[acyl-carrier-protein] S-malonyltransferase activity"/>
    <property type="evidence" value="ECO:0007669"/>
    <property type="project" value="UniProtKB-EC"/>
</dbReference>
<dbReference type="SUPFAM" id="SSF52151">
    <property type="entry name" value="FabD/lysophospholipase-like"/>
    <property type="match status" value="1"/>
</dbReference>
<dbReference type="InterPro" id="IPR016035">
    <property type="entry name" value="Acyl_Trfase/lysoPLipase"/>
</dbReference>
<dbReference type="GO" id="GO:0005829">
    <property type="term" value="C:cytosol"/>
    <property type="evidence" value="ECO:0007669"/>
    <property type="project" value="TreeGrafter"/>
</dbReference>
<comment type="catalytic activity">
    <reaction evidence="4">
        <text>holo-[ACP] + malonyl-CoA = malonyl-[ACP] + CoA</text>
        <dbReference type="Rhea" id="RHEA:41792"/>
        <dbReference type="Rhea" id="RHEA-COMP:9623"/>
        <dbReference type="Rhea" id="RHEA-COMP:9685"/>
        <dbReference type="ChEBI" id="CHEBI:57287"/>
        <dbReference type="ChEBI" id="CHEBI:57384"/>
        <dbReference type="ChEBI" id="CHEBI:64479"/>
        <dbReference type="ChEBI" id="CHEBI:78449"/>
        <dbReference type="EC" id="2.3.1.39"/>
    </reaction>
</comment>
<feature type="domain" description="Malonyl-CoA:ACP transacylase (MAT)" evidence="5">
    <location>
        <begin position="5"/>
        <end position="244"/>
    </location>
</feature>
<comment type="caution">
    <text evidence="6">The sequence shown here is derived from an EMBL/GenBank/DDBJ whole genome shotgun (WGS) entry which is preliminary data.</text>
</comment>
<evidence type="ECO:0000256" key="2">
    <source>
        <dbReference type="ARBA" id="ARBA00022679"/>
    </source>
</evidence>
<dbReference type="AlphaFoldDB" id="A0A5J5KV37"/>
<feature type="non-terminal residue" evidence="6">
    <location>
        <position position="244"/>
    </location>
</feature>
<dbReference type="OrthoDB" id="3248271at2"/>
<dbReference type="Gene3D" id="3.30.70.250">
    <property type="entry name" value="Malonyl-CoA ACP transacylase, ACP-binding"/>
    <property type="match status" value="1"/>
</dbReference>
<evidence type="ECO:0000259" key="5">
    <source>
        <dbReference type="SMART" id="SM00827"/>
    </source>
</evidence>
<proteinExistence type="predicted"/>
<dbReference type="Proteomes" id="UP000325957">
    <property type="component" value="Unassembled WGS sequence"/>
</dbReference>
<dbReference type="Pfam" id="PF00698">
    <property type="entry name" value="Acyl_transf_1"/>
    <property type="match status" value="1"/>
</dbReference>
<dbReference type="InterPro" id="IPR001227">
    <property type="entry name" value="Ac_transferase_dom_sf"/>
</dbReference>
<gene>
    <name evidence="6" type="ORF">FCK90_13350</name>
</gene>
<dbReference type="PANTHER" id="PTHR42681">
    <property type="entry name" value="MALONYL-COA-ACYL CARRIER PROTEIN TRANSACYLASE, MITOCHONDRIAL"/>
    <property type="match status" value="1"/>
</dbReference>
<dbReference type="InterPro" id="IPR016036">
    <property type="entry name" value="Malonyl_transacylase_ACP-bd"/>
</dbReference>
<dbReference type="SUPFAM" id="SSF55048">
    <property type="entry name" value="Probable ACP-binding domain of malonyl-CoA ACP transacylase"/>
    <property type="match status" value="1"/>
</dbReference>
<evidence type="ECO:0000256" key="1">
    <source>
        <dbReference type="ARBA" id="ARBA00013258"/>
    </source>
</evidence>
<protein>
    <recommendedName>
        <fullName evidence="1">[acyl-carrier-protein] S-malonyltransferase</fullName>
        <ecNumber evidence="1">2.3.1.39</ecNumber>
    </recommendedName>
</protein>
<evidence type="ECO:0000256" key="4">
    <source>
        <dbReference type="ARBA" id="ARBA00048462"/>
    </source>
</evidence>
<dbReference type="EC" id="2.3.1.39" evidence="1"/>
<dbReference type="SMART" id="SM00827">
    <property type="entry name" value="PKS_AT"/>
    <property type="match status" value="1"/>
</dbReference>
<evidence type="ECO:0000313" key="7">
    <source>
        <dbReference type="Proteomes" id="UP000325957"/>
    </source>
</evidence>
<dbReference type="EMBL" id="SZWF01000023">
    <property type="protein sequence ID" value="KAA9393258.1"/>
    <property type="molecule type" value="Genomic_DNA"/>
</dbReference>
<accession>A0A5J5KV37</accession>
<evidence type="ECO:0000313" key="6">
    <source>
        <dbReference type="EMBL" id="KAA9393258.1"/>
    </source>
</evidence>
<keyword evidence="2 6" id="KW-0808">Transferase</keyword>
<dbReference type="Gene3D" id="3.40.366.10">
    <property type="entry name" value="Malonyl-Coenzyme A Acyl Carrier Protein, domain 2"/>
    <property type="match status" value="1"/>
</dbReference>
<name>A0A5J5KV37_9MICC</name>
<evidence type="ECO:0000256" key="3">
    <source>
        <dbReference type="ARBA" id="ARBA00023315"/>
    </source>
</evidence>
<reference evidence="6 7" key="1">
    <citation type="submission" date="2019-05" db="EMBL/GenBank/DDBJ databases">
        <title>Kocuria coralli sp. nov., a novel actinobacterium isolated from coral reef seawater.</title>
        <authorList>
            <person name="Li J."/>
        </authorList>
    </citation>
    <scope>NUCLEOTIDE SEQUENCE [LARGE SCALE GENOMIC DNA]</scope>
    <source>
        <strain evidence="6 7">SCSIO 13007</strain>
    </source>
</reference>
<dbReference type="PANTHER" id="PTHR42681:SF1">
    <property type="entry name" value="MALONYL-COA-ACYL CARRIER PROTEIN TRANSACYLASE, MITOCHONDRIAL"/>
    <property type="match status" value="1"/>
</dbReference>
<sequence>MIAIVCPGQGAQKPGLLNDWLELDGVPEHLAELSEAAGLDLRHYGTEADEETIRDTAVAQPLIVACGLIAGRLLKDRLDGRDDLVFAGHSVGEITAAALSGALTEKDAMTFVHTRADAMAAAAATVPTGMSAVLSPKEDEVREAIEAAGLTAANSNGGGQIVAAGTLEQLEAFAAEPPARARVIPLKVAGAFHTQHMSPALAPLRDLVGSLAPQDPSSPLLSNFDGQPVTSGAANLESLVEQVC</sequence>